<sequence length="97" mass="10614">CSFKPKDPHGVNFGCDVLKSTLKALNIRLVVRGHRAMRNGFSMSFDNLFTLYSALSYTEQPKPGAKQAQPLPKNRGAVLSINEHGQMAFKILTHGGG</sequence>
<organism evidence="1 2">
    <name type="scientific">Pristionchus fissidentatus</name>
    <dbReference type="NCBI Taxonomy" id="1538716"/>
    <lineage>
        <taxon>Eukaryota</taxon>
        <taxon>Metazoa</taxon>
        <taxon>Ecdysozoa</taxon>
        <taxon>Nematoda</taxon>
        <taxon>Chromadorea</taxon>
        <taxon>Rhabditida</taxon>
        <taxon>Rhabditina</taxon>
        <taxon>Diplogasteromorpha</taxon>
        <taxon>Diplogasteroidea</taxon>
        <taxon>Neodiplogasteridae</taxon>
        <taxon>Pristionchus</taxon>
    </lineage>
</organism>
<name>A0AAV5VG47_9BILA</name>
<comment type="caution">
    <text evidence="1">The sequence shown here is derived from an EMBL/GenBank/DDBJ whole genome shotgun (WGS) entry which is preliminary data.</text>
</comment>
<gene>
    <name evidence="1" type="ORF">PFISCL1PPCAC_8857</name>
</gene>
<reference evidence="1" key="1">
    <citation type="submission" date="2023-10" db="EMBL/GenBank/DDBJ databases">
        <title>Genome assembly of Pristionchus species.</title>
        <authorList>
            <person name="Yoshida K."/>
            <person name="Sommer R.J."/>
        </authorList>
    </citation>
    <scope>NUCLEOTIDE SEQUENCE</scope>
    <source>
        <strain evidence="1">RS5133</strain>
    </source>
</reference>
<dbReference type="SUPFAM" id="SSF56300">
    <property type="entry name" value="Metallo-dependent phosphatases"/>
    <property type="match status" value="1"/>
</dbReference>
<protein>
    <recommendedName>
        <fullName evidence="3">SER_THR_PHOSPHATASE domain-containing protein</fullName>
    </recommendedName>
</protein>
<accession>A0AAV5VG47</accession>
<dbReference type="Gene3D" id="3.60.21.10">
    <property type="match status" value="1"/>
</dbReference>
<keyword evidence="2" id="KW-1185">Reference proteome</keyword>
<proteinExistence type="predicted"/>
<evidence type="ECO:0000313" key="2">
    <source>
        <dbReference type="Proteomes" id="UP001432322"/>
    </source>
</evidence>
<evidence type="ECO:0000313" key="1">
    <source>
        <dbReference type="EMBL" id="GMT17560.1"/>
    </source>
</evidence>
<feature type="non-terminal residue" evidence="1">
    <location>
        <position position="1"/>
    </location>
</feature>
<dbReference type="AlphaFoldDB" id="A0AAV5VG47"/>
<dbReference type="InterPro" id="IPR029052">
    <property type="entry name" value="Metallo-depent_PP-like"/>
</dbReference>
<dbReference type="Proteomes" id="UP001432322">
    <property type="component" value="Unassembled WGS sequence"/>
</dbReference>
<dbReference type="EMBL" id="BTSY01000003">
    <property type="protein sequence ID" value="GMT17560.1"/>
    <property type="molecule type" value="Genomic_DNA"/>
</dbReference>
<feature type="non-terminal residue" evidence="1">
    <location>
        <position position="97"/>
    </location>
</feature>
<evidence type="ECO:0008006" key="3">
    <source>
        <dbReference type="Google" id="ProtNLM"/>
    </source>
</evidence>